<keyword evidence="2" id="KW-0472">Membrane</keyword>
<evidence type="ECO:0000313" key="5">
    <source>
        <dbReference type="Proteomes" id="UP000076837"/>
    </source>
</evidence>
<dbReference type="PANTHER" id="PTHR39614">
    <property type="entry name" value="INTEGRAL MEMBRANE PROTEIN"/>
    <property type="match status" value="1"/>
</dbReference>
<keyword evidence="2" id="KW-0812">Transmembrane</keyword>
<protein>
    <recommendedName>
        <fullName evidence="3">Rhodopsin domain-containing protein</fullName>
    </recommendedName>
</protein>
<keyword evidence="2" id="KW-1133">Transmembrane helix</keyword>
<proteinExistence type="predicted"/>
<comment type="caution">
    <text evidence="4">The sequence shown here is derived from an EMBL/GenBank/DDBJ whole genome shotgun (WGS) entry which is preliminary data.</text>
</comment>
<gene>
    <name evidence="4" type="ORF">ST47_g559</name>
</gene>
<dbReference type="STRING" id="5454.A0A163M0N2"/>
<evidence type="ECO:0000313" key="4">
    <source>
        <dbReference type="EMBL" id="KZM28293.1"/>
    </source>
</evidence>
<feature type="transmembrane region" description="Helical" evidence="2">
    <location>
        <begin position="216"/>
        <end position="234"/>
    </location>
</feature>
<dbReference type="InterPro" id="IPR049326">
    <property type="entry name" value="Rhodopsin_dom_fungi"/>
</dbReference>
<feature type="transmembrane region" description="Helical" evidence="2">
    <location>
        <begin position="104"/>
        <end position="127"/>
    </location>
</feature>
<evidence type="ECO:0000256" key="1">
    <source>
        <dbReference type="SAM" id="MobiDB-lite"/>
    </source>
</evidence>
<dbReference type="Proteomes" id="UP000076837">
    <property type="component" value="Unassembled WGS sequence"/>
</dbReference>
<feature type="region of interest" description="Disordered" evidence="1">
    <location>
        <begin position="312"/>
        <end position="335"/>
    </location>
</feature>
<keyword evidence="5" id="KW-1185">Reference proteome</keyword>
<dbReference type="EMBL" id="JYNV01000024">
    <property type="protein sequence ID" value="KZM28293.1"/>
    <property type="molecule type" value="Genomic_DNA"/>
</dbReference>
<reference evidence="4 5" key="1">
    <citation type="journal article" date="2016" name="Sci. Rep.">
        <title>Draft genome sequencing and secretome analysis of fungal phytopathogen Ascochyta rabiei provides insight into the necrotrophic effector repertoire.</title>
        <authorList>
            <person name="Verma S."/>
            <person name="Gazara R.K."/>
            <person name="Nizam S."/>
            <person name="Parween S."/>
            <person name="Chattopadhyay D."/>
            <person name="Verma P.K."/>
        </authorList>
    </citation>
    <scope>NUCLEOTIDE SEQUENCE [LARGE SCALE GENOMIC DNA]</scope>
    <source>
        <strain evidence="4 5">ArDII</strain>
    </source>
</reference>
<feature type="transmembrane region" description="Helical" evidence="2">
    <location>
        <begin position="182"/>
        <end position="204"/>
    </location>
</feature>
<feature type="transmembrane region" description="Helical" evidence="2">
    <location>
        <begin position="254"/>
        <end position="273"/>
    </location>
</feature>
<organism evidence="4 5">
    <name type="scientific">Didymella rabiei</name>
    <name type="common">Chickpea ascochyta blight fungus</name>
    <name type="synonym">Mycosphaerella rabiei</name>
    <dbReference type="NCBI Taxonomy" id="5454"/>
    <lineage>
        <taxon>Eukaryota</taxon>
        <taxon>Fungi</taxon>
        <taxon>Dikarya</taxon>
        <taxon>Ascomycota</taxon>
        <taxon>Pezizomycotina</taxon>
        <taxon>Dothideomycetes</taxon>
        <taxon>Pleosporomycetidae</taxon>
        <taxon>Pleosporales</taxon>
        <taxon>Pleosporineae</taxon>
        <taxon>Didymellaceae</taxon>
        <taxon>Ascochyta</taxon>
    </lineage>
</organism>
<dbReference type="AlphaFoldDB" id="A0A163M0N2"/>
<feature type="transmembrane region" description="Helical" evidence="2">
    <location>
        <begin position="31"/>
        <end position="52"/>
    </location>
</feature>
<feature type="transmembrane region" description="Helical" evidence="2">
    <location>
        <begin position="64"/>
        <end position="84"/>
    </location>
</feature>
<accession>A0A163M0N2</accession>
<name>A0A163M0N2_DIDRA</name>
<dbReference type="Pfam" id="PF20684">
    <property type="entry name" value="Fung_rhodopsin"/>
    <property type="match status" value="1"/>
</dbReference>
<evidence type="ECO:0000259" key="3">
    <source>
        <dbReference type="Pfam" id="PF20684"/>
    </source>
</evidence>
<sequence length="368" mass="40173">MNSDAAEPSTIPWDTSVGNRFAHYSSRDHGATVWIATALGLTYVVGVLLVRVFIKRRIFGWDDWLILTSTVLASSQIFLTFRALSNGLGKVSEDVVNLRLVGRLVFSSRVIFLASHYLAKLSVLFLLRRLFVRDQKSTAMLCDITIYLTSASAVVSLLVSTIQCPTSSFFAGHCYGQVSRWSLVTALDVTTEIMTLVLPSYLVWQVQIGMKTKFRVIAAFCFRIAVVAMSAAHLNAWISYTNGPPSPLFVVPTIIWQHTLLATSLITATIPNLKAFLQSLSANWGEAGFGYTTKAYGNGTFEMHNMNSSAPPAPQIAKGELHPSKGGPGYSTQATTSACVAGERSSLGSSESQDLIIRKETAWTVERS</sequence>
<feature type="transmembrane region" description="Helical" evidence="2">
    <location>
        <begin position="139"/>
        <end position="162"/>
    </location>
</feature>
<feature type="domain" description="Rhodopsin" evidence="3">
    <location>
        <begin position="49"/>
        <end position="278"/>
    </location>
</feature>
<dbReference type="PANTHER" id="PTHR39614:SF2">
    <property type="entry name" value="INTEGRAL MEMBRANE PROTEIN"/>
    <property type="match status" value="1"/>
</dbReference>
<evidence type="ECO:0000256" key="2">
    <source>
        <dbReference type="SAM" id="Phobius"/>
    </source>
</evidence>